<dbReference type="AlphaFoldDB" id="A0A1L1PPQ5"/>
<proteinExistence type="predicted"/>
<name>A0A1L1PPQ5_HYDIT</name>
<reference evidence="3" key="1">
    <citation type="submission" date="2014-11" db="EMBL/GenBank/DDBJ databases">
        <title>Draft genome sequence of Hydrogenophaga intermedia S1.</title>
        <authorList>
            <person name="Gan H.M."/>
            <person name="Chew T.H."/>
            <person name="Stolz A."/>
        </authorList>
    </citation>
    <scope>NUCLEOTIDE SEQUENCE [LARGE SCALE GENOMIC DNA]</scope>
    <source>
        <strain evidence="3">S1</strain>
    </source>
</reference>
<dbReference type="InterPro" id="IPR037053">
    <property type="entry name" value="Phage_tail_collar_dom_sf"/>
</dbReference>
<dbReference type="InterPro" id="IPR011083">
    <property type="entry name" value="Phage_tail_collar_dom"/>
</dbReference>
<evidence type="ECO:0000313" key="3">
    <source>
        <dbReference type="Proteomes" id="UP000028878"/>
    </source>
</evidence>
<dbReference type="Proteomes" id="UP000028878">
    <property type="component" value="Unassembled WGS sequence"/>
</dbReference>
<dbReference type="RefSeq" id="WP_009519003.1">
    <property type="nucleotide sequence ID" value="NZ_CCAE010000052.1"/>
</dbReference>
<sequence>MSASDPFIGEISLVAFSYAPDGWALCDGRLLSVSQYGALYSLIGATYGGDGVSTFALPDLRGRAAVGAGAGQGLSPISLGSYLGQESVQLLQSQLPAHTHAASFNSGGVRPVGYSGSASLTDPTGAVPANPVGEGGVPLPAFASAAEANAGLAPLPVQGQVTVSPTGAGQPLNLRNPALGLNYIIALAGVFPPRP</sequence>
<dbReference type="SUPFAM" id="SSF88874">
    <property type="entry name" value="Receptor-binding domain of short tail fibre protein gp12"/>
    <property type="match status" value="1"/>
</dbReference>
<accession>A0A1L1PPQ5</accession>
<dbReference type="Pfam" id="PF07484">
    <property type="entry name" value="Collar"/>
    <property type="match status" value="1"/>
</dbReference>
<evidence type="ECO:0000313" key="2">
    <source>
        <dbReference type="EMBL" id="CDN89743.1"/>
    </source>
</evidence>
<protein>
    <submittedName>
        <fullName evidence="2">Tail collar domain-containing protein</fullName>
    </submittedName>
</protein>
<evidence type="ECO:0000259" key="1">
    <source>
        <dbReference type="Pfam" id="PF07484"/>
    </source>
</evidence>
<keyword evidence="3" id="KW-1185">Reference proteome</keyword>
<dbReference type="EMBL" id="CCAE010000052">
    <property type="protein sequence ID" value="CDN89743.1"/>
    <property type="molecule type" value="Genomic_DNA"/>
</dbReference>
<organism evidence="2 3">
    <name type="scientific">Hydrogenophaga intermedia</name>
    <dbReference type="NCBI Taxonomy" id="65786"/>
    <lineage>
        <taxon>Bacteria</taxon>
        <taxon>Pseudomonadati</taxon>
        <taxon>Pseudomonadota</taxon>
        <taxon>Betaproteobacteria</taxon>
        <taxon>Burkholderiales</taxon>
        <taxon>Comamonadaceae</taxon>
        <taxon>Hydrogenophaga</taxon>
    </lineage>
</organism>
<feature type="domain" description="Phage tail collar" evidence="1">
    <location>
        <begin position="9"/>
        <end position="64"/>
    </location>
</feature>
<dbReference type="Gene3D" id="3.90.1340.10">
    <property type="entry name" value="Phage tail collar domain"/>
    <property type="match status" value="1"/>
</dbReference>
<gene>
    <name evidence="2" type="ORF">BN948_04183</name>
</gene>